<dbReference type="PANTHER" id="PTHR38035:SF1">
    <property type="entry name" value="ANCILLARY SECYEG TRANSLOCON SUBUNIT"/>
    <property type="match status" value="1"/>
</dbReference>
<dbReference type="RefSeq" id="WP_133542500.1">
    <property type="nucleotide sequence ID" value="NZ_SNYQ01000001.1"/>
</dbReference>
<reference evidence="11 12" key="1">
    <citation type="submission" date="2019-03" db="EMBL/GenBank/DDBJ databases">
        <title>Genomic Encyclopedia of Type Strains, Phase IV (KMG-IV): sequencing the most valuable type-strain genomes for metagenomic binning, comparative biology and taxonomic classification.</title>
        <authorList>
            <person name="Goeker M."/>
        </authorList>
    </citation>
    <scope>NUCLEOTIDE SEQUENCE [LARGE SCALE GENOMIC DNA]</scope>
    <source>
        <strain evidence="11 12">DSM 28403</strain>
    </source>
</reference>
<comment type="similarity">
    <text evidence="7">Belongs to the YfgM family.</text>
</comment>
<proteinExistence type="inferred from homology"/>
<sequence>MAYTSMEEQEINAIKSWWNENYKTVILSLAIGIGAVFGWRYWQDHQANRMQVQSAQYERLMADYARDPKQQAENFDAFIQEHANSAYAAFALLEKAKIAVQQEDYAAAQDALTQAINQAPDQIISSVAALRLASVQYQQQQYDAAVESLKQVKDPAWNSRKLLINGNILLAQGNKEGAKNSYQEAMKTASEQENRWLQVRLNNL</sequence>
<dbReference type="InterPro" id="IPR018704">
    <property type="entry name" value="SecYEG/CpoB_TPR"/>
</dbReference>
<keyword evidence="12" id="KW-1185">Reference proteome</keyword>
<keyword evidence="4 9" id="KW-1133">Transmembrane helix</keyword>
<dbReference type="AlphaFoldDB" id="A0A4R6VL28"/>
<evidence type="ECO:0000259" key="10">
    <source>
        <dbReference type="Pfam" id="PF09976"/>
    </source>
</evidence>
<name>A0A4R6VL28_9PAST</name>
<dbReference type="GO" id="GO:0005886">
    <property type="term" value="C:plasma membrane"/>
    <property type="evidence" value="ECO:0007669"/>
    <property type="project" value="UniProtKB-SubCell"/>
</dbReference>
<dbReference type="Gene3D" id="1.25.40.10">
    <property type="entry name" value="Tetratricopeptide repeat domain"/>
    <property type="match status" value="2"/>
</dbReference>
<organism evidence="11 12">
    <name type="scientific">Mesocricetibacter intestinalis</name>
    <dbReference type="NCBI Taxonomy" id="1521930"/>
    <lineage>
        <taxon>Bacteria</taxon>
        <taxon>Pseudomonadati</taxon>
        <taxon>Pseudomonadota</taxon>
        <taxon>Gammaproteobacteria</taxon>
        <taxon>Pasteurellales</taxon>
        <taxon>Pasteurellaceae</taxon>
        <taxon>Mesocricetibacter</taxon>
    </lineage>
</organism>
<evidence type="ECO:0000313" key="12">
    <source>
        <dbReference type="Proteomes" id="UP000295657"/>
    </source>
</evidence>
<evidence type="ECO:0000313" key="11">
    <source>
        <dbReference type="EMBL" id="TDQ59510.1"/>
    </source>
</evidence>
<dbReference type="PIRSF" id="PIRSF006170">
    <property type="entry name" value="YfgM"/>
    <property type="match status" value="1"/>
</dbReference>
<dbReference type="SMART" id="SM00028">
    <property type="entry name" value="TPR"/>
    <property type="match status" value="3"/>
</dbReference>
<protein>
    <recommendedName>
        <fullName evidence="8">Ancillary SecYEG translocon subunit</fullName>
    </recommendedName>
</protein>
<evidence type="ECO:0000256" key="3">
    <source>
        <dbReference type="ARBA" id="ARBA00022692"/>
    </source>
</evidence>
<evidence type="ECO:0000256" key="4">
    <source>
        <dbReference type="ARBA" id="ARBA00022989"/>
    </source>
</evidence>
<comment type="caution">
    <text evidence="11">The sequence shown here is derived from an EMBL/GenBank/DDBJ whole genome shotgun (WGS) entry which is preliminary data.</text>
</comment>
<evidence type="ECO:0000256" key="5">
    <source>
        <dbReference type="ARBA" id="ARBA00023136"/>
    </source>
</evidence>
<dbReference type="Pfam" id="PF09976">
    <property type="entry name" value="TPR_21"/>
    <property type="match status" value="1"/>
</dbReference>
<dbReference type="EMBL" id="SNYQ01000001">
    <property type="protein sequence ID" value="TDQ59510.1"/>
    <property type="molecule type" value="Genomic_DNA"/>
</dbReference>
<keyword evidence="5 9" id="KW-0472">Membrane</keyword>
<dbReference type="PANTHER" id="PTHR38035">
    <property type="entry name" value="UPF0070 PROTEIN YFGM"/>
    <property type="match status" value="1"/>
</dbReference>
<dbReference type="InterPro" id="IPR019734">
    <property type="entry name" value="TPR_rpt"/>
</dbReference>
<keyword evidence="2" id="KW-1003">Cell membrane</keyword>
<feature type="domain" description="Ancillary SecYEG translocon subunit/Cell division coordinator CpoB TPR" evidence="10">
    <location>
        <begin position="15"/>
        <end position="204"/>
    </location>
</feature>
<dbReference type="InterPro" id="IPR026039">
    <property type="entry name" value="YfgM"/>
</dbReference>
<accession>A0A4R6VL28</accession>
<feature type="transmembrane region" description="Helical" evidence="9">
    <location>
        <begin position="25"/>
        <end position="42"/>
    </location>
</feature>
<dbReference type="GO" id="GO:0044877">
    <property type="term" value="F:protein-containing complex binding"/>
    <property type="evidence" value="ECO:0007669"/>
    <property type="project" value="InterPro"/>
</dbReference>
<gene>
    <name evidence="11" type="ORF">EDC45_0160</name>
</gene>
<dbReference type="OrthoDB" id="9789675at2"/>
<dbReference type="SUPFAM" id="SSF48452">
    <property type="entry name" value="TPR-like"/>
    <property type="match status" value="1"/>
</dbReference>
<evidence type="ECO:0000256" key="7">
    <source>
        <dbReference type="ARBA" id="ARBA00024197"/>
    </source>
</evidence>
<evidence type="ECO:0000256" key="9">
    <source>
        <dbReference type="SAM" id="Phobius"/>
    </source>
</evidence>
<evidence type="ECO:0000256" key="2">
    <source>
        <dbReference type="ARBA" id="ARBA00022475"/>
    </source>
</evidence>
<evidence type="ECO:0000256" key="6">
    <source>
        <dbReference type="ARBA" id="ARBA00023186"/>
    </source>
</evidence>
<keyword evidence="6" id="KW-0143">Chaperone</keyword>
<keyword evidence="3 9" id="KW-0812">Transmembrane</keyword>
<comment type="subcellular location">
    <subcellularLocation>
        <location evidence="1">Cell membrane</location>
        <topology evidence="1">Single-pass type II membrane protein</topology>
    </subcellularLocation>
</comment>
<evidence type="ECO:0000256" key="1">
    <source>
        <dbReference type="ARBA" id="ARBA00004401"/>
    </source>
</evidence>
<evidence type="ECO:0000256" key="8">
    <source>
        <dbReference type="ARBA" id="ARBA00024235"/>
    </source>
</evidence>
<dbReference type="Proteomes" id="UP000295657">
    <property type="component" value="Unassembled WGS sequence"/>
</dbReference>
<dbReference type="InterPro" id="IPR011990">
    <property type="entry name" value="TPR-like_helical_dom_sf"/>
</dbReference>